<dbReference type="InterPro" id="IPR015855">
    <property type="entry name" value="ABC_transpr_MalK-like"/>
</dbReference>
<comment type="similarity">
    <text evidence="1">Belongs to the ABC transporter superfamily.</text>
</comment>
<dbReference type="Pfam" id="PF00005">
    <property type="entry name" value="ABC_tran"/>
    <property type="match status" value="1"/>
</dbReference>
<accession>A0ABS3IXM8</accession>
<feature type="region of interest" description="Disordered" evidence="5">
    <location>
        <begin position="350"/>
        <end position="372"/>
    </location>
</feature>
<dbReference type="InterPro" id="IPR027417">
    <property type="entry name" value="P-loop_NTPase"/>
</dbReference>
<protein>
    <submittedName>
        <fullName evidence="7">Sn-glycerol-3-phosphate ABC transporter ATP-binding protein UgpC</fullName>
    </submittedName>
</protein>
<evidence type="ECO:0000256" key="3">
    <source>
        <dbReference type="ARBA" id="ARBA00022741"/>
    </source>
</evidence>
<name>A0ABS3IXM8_9HYPH</name>
<dbReference type="Gene3D" id="2.40.50.100">
    <property type="match status" value="1"/>
</dbReference>
<dbReference type="InterPro" id="IPR008995">
    <property type="entry name" value="Mo/tungstate-bd_C_term_dom"/>
</dbReference>
<evidence type="ECO:0000259" key="6">
    <source>
        <dbReference type="PROSITE" id="PS50893"/>
    </source>
</evidence>
<organism evidence="7 8">
    <name type="scientific">Jiella sonneratiae</name>
    <dbReference type="NCBI Taxonomy" id="2816856"/>
    <lineage>
        <taxon>Bacteria</taxon>
        <taxon>Pseudomonadati</taxon>
        <taxon>Pseudomonadota</taxon>
        <taxon>Alphaproteobacteria</taxon>
        <taxon>Hyphomicrobiales</taxon>
        <taxon>Aurantimonadaceae</taxon>
        <taxon>Jiella</taxon>
    </lineage>
</organism>
<evidence type="ECO:0000256" key="5">
    <source>
        <dbReference type="SAM" id="MobiDB-lite"/>
    </source>
</evidence>
<dbReference type="Gene3D" id="3.40.50.300">
    <property type="entry name" value="P-loop containing nucleotide triphosphate hydrolases"/>
    <property type="match status" value="1"/>
</dbReference>
<sequence length="372" mass="40245">MAAIELRDIRKDYGNVTVIRSISLFIESGEFVVLVGPSGCGKSTLLRMLAGLEEISDGEVLIGDRPVGHLPPAERNVAMVFQDYALYPHMSVAENMGFGLKMRNAAQREIDARVGEAASVLKLEPYLDRRPGQLSGGQRQRVAMGRAIVRNPDAFLFDEPLSNLDAALRVEMRLEIAKLHRRIGATTVYVTHDQVEAMTLADRIVVMNGGNVEQVGAPLELYHSPATLFVARFIGSPTMNVVDCDVVERSAGCLNLALPAGRVTVAVDEAAGPGDRVSFGVRPEDLTACAAEESWFSGTLGVVERLGGQTFGYLDIGDDRTITIELPRDSRAKVGDRLAVKGSPAHVHLFDPETGTRLASQRPDQPASMRVA</sequence>
<proteinExistence type="inferred from homology"/>
<dbReference type="CDD" id="cd03301">
    <property type="entry name" value="ABC_MalK_N"/>
    <property type="match status" value="1"/>
</dbReference>
<dbReference type="PROSITE" id="PS50893">
    <property type="entry name" value="ABC_TRANSPORTER_2"/>
    <property type="match status" value="1"/>
</dbReference>
<dbReference type="Proteomes" id="UP000664288">
    <property type="component" value="Unassembled WGS sequence"/>
</dbReference>
<dbReference type="InterPro" id="IPR017871">
    <property type="entry name" value="ABC_transporter-like_CS"/>
</dbReference>
<dbReference type="Gene3D" id="2.40.50.140">
    <property type="entry name" value="Nucleic acid-binding proteins"/>
    <property type="match status" value="1"/>
</dbReference>
<dbReference type="InterPro" id="IPR003593">
    <property type="entry name" value="AAA+_ATPase"/>
</dbReference>
<dbReference type="InterPro" id="IPR012340">
    <property type="entry name" value="NA-bd_OB-fold"/>
</dbReference>
<evidence type="ECO:0000256" key="2">
    <source>
        <dbReference type="ARBA" id="ARBA00022448"/>
    </source>
</evidence>
<dbReference type="SMART" id="SM00382">
    <property type="entry name" value="AAA"/>
    <property type="match status" value="1"/>
</dbReference>
<dbReference type="SUPFAM" id="SSF52540">
    <property type="entry name" value="P-loop containing nucleoside triphosphate hydrolases"/>
    <property type="match status" value="1"/>
</dbReference>
<dbReference type="PANTHER" id="PTHR43875">
    <property type="entry name" value="MALTODEXTRIN IMPORT ATP-BINDING PROTEIN MSMX"/>
    <property type="match status" value="1"/>
</dbReference>
<dbReference type="SUPFAM" id="SSF50331">
    <property type="entry name" value="MOP-like"/>
    <property type="match status" value="1"/>
</dbReference>
<dbReference type="InterPro" id="IPR040582">
    <property type="entry name" value="OB_MalK-like"/>
</dbReference>
<dbReference type="GO" id="GO:0005524">
    <property type="term" value="F:ATP binding"/>
    <property type="evidence" value="ECO:0007669"/>
    <property type="project" value="UniProtKB-KW"/>
</dbReference>
<dbReference type="Pfam" id="PF17912">
    <property type="entry name" value="OB_MalK"/>
    <property type="match status" value="1"/>
</dbReference>
<evidence type="ECO:0000313" key="8">
    <source>
        <dbReference type="Proteomes" id="UP000664288"/>
    </source>
</evidence>
<dbReference type="InterPro" id="IPR047641">
    <property type="entry name" value="ABC_transpr_MalK/UgpC-like"/>
</dbReference>
<dbReference type="RefSeq" id="WP_207348806.1">
    <property type="nucleotide sequence ID" value="NZ_JAFMPY010000001.1"/>
</dbReference>
<reference evidence="7 8" key="1">
    <citation type="submission" date="2021-03" db="EMBL/GenBank/DDBJ databases">
        <title>Whole genome sequence of Jiella sp. MQZ13P-4.</title>
        <authorList>
            <person name="Tuo L."/>
        </authorList>
    </citation>
    <scope>NUCLEOTIDE SEQUENCE [LARGE SCALE GENOMIC DNA]</scope>
    <source>
        <strain evidence="7 8">MQZ13P-4</strain>
    </source>
</reference>
<gene>
    <name evidence="7" type="primary">ugpC</name>
    <name evidence="7" type="ORF">J1C47_00775</name>
</gene>
<evidence type="ECO:0000313" key="7">
    <source>
        <dbReference type="EMBL" id="MBO0902160.1"/>
    </source>
</evidence>
<dbReference type="PANTHER" id="PTHR43875:SF1">
    <property type="entry name" value="OSMOPROTECTIVE COMPOUNDS UPTAKE ATP-BINDING PROTEIN GGTA"/>
    <property type="match status" value="1"/>
</dbReference>
<dbReference type="InterPro" id="IPR003439">
    <property type="entry name" value="ABC_transporter-like_ATP-bd"/>
</dbReference>
<dbReference type="EMBL" id="JAFMPY010000001">
    <property type="protein sequence ID" value="MBO0902160.1"/>
    <property type="molecule type" value="Genomic_DNA"/>
</dbReference>
<evidence type="ECO:0000256" key="4">
    <source>
        <dbReference type="ARBA" id="ARBA00022840"/>
    </source>
</evidence>
<keyword evidence="2" id="KW-0813">Transport</keyword>
<feature type="domain" description="ABC transporter" evidence="6">
    <location>
        <begin position="4"/>
        <end position="234"/>
    </location>
</feature>
<keyword evidence="4 7" id="KW-0067">ATP-binding</keyword>
<keyword evidence="3" id="KW-0547">Nucleotide-binding</keyword>
<evidence type="ECO:0000256" key="1">
    <source>
        <dbReference type="ARBA" id="ARBA00005417"/>
    </source>
</evidence>
<comment type="caution">
    <text evidence="7">The sequence shown here is derived from an EMBL/GenBank/DDBJ whole genome shotgun (WGS) entry which is preliminary data.</text>
</comment>
<keyword evidence="8" id="KW-1185">Reference proteome</keyword>
<dbReference type="PROSITE" id="PS00211">
    <property type="entry name" value="ABC_TRANSPORTER_1"/>
    <property type="match status" value="1"/>
</dbReference>
<dbReference type="NCBIfam" id="NF008653">
    <property type="entry name" value="PRK11650.1"/>
    <property type="match status" value="1"/>
</dbReference>